<sequence>MGRFLPIIKLILIVAVGLFLLKIATKAIANKFPNSITSTLDNVVQTV</sequence>
<accession>T0D242</accession>
<accession>A0A9E6ZFB6</accession>
<dbReference type="RefSeq" id="WP_021297461.1">
    <property type="nucleotide sequence ID" value="NZ_AURB01000154.1"/>
</dbReference>
<organism evidence="1 2">
    <name type="scientific">Alicyclobacillus acidoterrestris (strain ATCC 49025 / DSM 3922 / CIP 106132 / NCIMB 13137 / GD3B)</name>
    <dbReference type="NCBI Taxonomy" id="1356854"/>
    <lineage>
        <taxon>Bacteria</taxon>
        <taxon>Bacillati</taxon>
        <taxon>Bacillota</taxon>
        <taxon>Bacilli</taxon>
        <taxon>Bacillales</taxon>
        <taxon>Alicyclobacillaceae</taxon>
        <taxon>Alicyclobacillus</taxon>
    </lineage>
</organism>
<dbReference type="KEGG" id="aaco:K1I37_00195"/>
<name>T0D242_ALIAG</name>
<dbReference type="EMBL" id="CP080467">
    <property type="protein sequence ID" value="UNO49032.1"/>
    <property type="molecule type" value="Genomic_DNA"/>
</dbReference>
<reference evidence="2" key="1">
    <citation type="journal article" date="2022" name="G3 (Bethesda)">
        <title>Unveiling the complete genome sequence of Alicyclobacillus acidoterrestris DSM 3922T, a taint-producing strain.</title>
        <authorList>
            <person name="Leonardo I.C."/>
            <person name="Barreto Crespo M.T."/>
            <person name="Gaspar F.B."/>
        </authorList>
    </citation>
    <scope>NUCLEOTIDE SEQUENCE [LARGE SCALE GENOMIC DNA]</scope>
    <source>
        <strain evidence="2">DSM 3922</strain>
    </source>
</reference>
<dbReference type="Proteomes" id="UP000829401">
    <property type="component" value="Chromosome"/>
</dbReference>
<proteinExistence type="predicted"/>
<dbReference type="STRING" id="1356854.N007_12015"/>
<evidence type="ECO:0000313" key="2">
    <source>
        <dbReference type="Proteomes" id="UP000829401"/>
    </source>
</evidence>
<keyword evidence="2" id="KW-1185">Reference proteome</keyword>
<dbReference type="AlphaFoldDB" id="T0D242"/>
<evidence type="ECO:0000313" key="1">
    <source>
        <dbReference type="EMBL" id="UNO49032.1"/>
    </source>
</evidence>
<gene>
    <name evidence="1" type="ORF">K1I37_00195</name>
</gene>
<protein>
    <submittedName>
        <fullName evidence="1">Uncharacterized protein</fullName>
    </submittedName>
</protein>